<keyword evidence="6" id="KW-1185">Reference proteome</keyword>
<protein>
    <recommendedName>
        <fullName evidence="7">DNA-binding response regulator</fullName>
    </recommendedName>
</protein>
<comment type="caution">
    <text evidence="2">Lacks conserved residue(s) required for the propagation of feature annotation.</text>
</comment>
<dbReference type="InterPro" id="IPR016032">
    <property type="entry name" value="Sig_transdc_resp-reg_C-effctor"/>
</dbReference>
<dbReference type="SUPFAM" id="SSF46894">
    <property type="entry name" value="C-terminal effector domain of the bipartite response regulators"/>
    <property type="match status" value="1"/>
</dbReference>
<dbReference type="InterPro" id="IPR000792">
    <property type="entry name" value="Tscrpt_reg_LuxR_C"/>
</dbReference>
<keyword evidence="1" id="KW-0238">DNA-binding</keyword>
<evidence type="ECO:0000259" key="3">
    <source>
        <dbReference type="PROSITE" id="PS50043"/>
    </source>
</evidence>
<proteinExistence type="predicted"/>
<dbReference type="OrthoDB" id="9810375at2"/>
<organism evidence="5 6">
    <name type="scientific">Zhengella mangrovi</name>
    <dbReference type="NCBI Taxonomy" id="1982044"/>
    <lineage>
        <taxon>Bacteria</taxon>
        <taxon>Pseudomonadati</taxon>
        <taxon>Pseudomonadota</taxon>
        <taxon>Alphaproteobacteria</taxon>
        <taxon>Hyphomicrobiales</taxon>
        <taxon>Notoacmeibacteraceae</taxon>
        <taxon>Zhengella</taxon>
    </lineage>
</organism>
<reference evidence="5 6" key="1">
    <citation type="submission" date="2017-10" db="EMBL/GenBank/DDBJ databases">
        <title>Sedimentibacterium mangrovi gen. nov., sp. nov., a novel member of family Phyllobacteriacea isolated from mangrove sediment.</title>
        <authorList>
            <person name="Liao H."/>
            <person name="Tian Y."/>
        </authorList>
    </citation>
    <scope>NUCLEOTIDE SEQUENCE [LARGE SCALE GENOMIC DNA]</scope>
    <source>
        <strain evidence="5 6">X9-2-2</strain>
    </source>
</reference>
<dbReference type="PANTHER" id="PTHR43214">
    <property type="entry name" value="TWO-COMPONENT RESPONSE REGULATOR"/>
    <property type="match status" value="1"/>
</dbReference>
<dbReference type="GO" id="GO:0000160">
    <property type="term" value="P:phosphorelay signal transduction system"/>
    <property type="evidence" value="ECO:0007669"/>
    <property type="project" value="InterPro"/>
</dbReference>
<dbReference type="PANTHER" id="PTHR43214:SF43">
    <property type="entry name" value="TWO-COMPONENT RESPONSE REGULATOR"/>
    <property type="match status" value="1"/>
</dbReference>
<evidence type="ECO:0008006" key="7">
    <source>
        <dbReference type="Google" id="ProtNLM"/>
    </source>
</evidence>
<evidence type="ECO:0000256" key="1">
    <source>
        <dbReference type="ARBA" id="ARBA00023125"/>
    </source>
</evidence>
<dbReference type="PRINTS" id="PR00038">
    <property type="entry name" value="HTHLUXR"/>
</dbReference>
<evidence type="ECO:0000313" key="5">
    <source>
        <dbReference type="EMBL" id="PHP66473.1"/>
    </source>
</evidence>
<name>A0A2G1QLS1_9HYPH</name>
<sequence>MPDHHEAQPIKVIIIDSNPLVREGLRNSLLKDPQIDLAAEAADGMAGLYAADRNRGAILMVNAVLSDMSFLSVISKYRAMARGEGAVVVYQVPEDPALLMHIVENQGSALVGMNAAAEEYAVAVRAASASGIYLSPNLFSCLMAERKAARGLSAAYDLTTREGEVLQLLANGLSNKEVACKLDLSVRTVEAHRFSIRQKTGANTLSDLVRIARGVTLSQQQNGSAISFSSERTDAVFAIGGNARQGDY</sequence>
<comment type="caution">
    <text evidence="5">The sequence shown here is derived from an EMBL/GenBank/DDBJ whole genome shotgun (WGS) entry which is preliminary data.</text>
</comment>
<evidence type="ECO:0000259" key="4">
    <source>
        <dbReference type="PROSITE" id="PS50110"/>
    </source>
</evidence>
<dbReference type="PROSITE" id="PS50043">
    <property type="entry name" value="HTH_LUXR_2"/>
    <property type="match status" value="1"/>
</dbReference>
<dbReference type="GO" id="GO:0003677">
    <property type="term" value="F:DNA binding"/>
    <property type="evidence" value="ECO:0007669"/>
    <property type="project" value="UniProtKB-KW"/>
</dbReference>
<dbReference type="AlphaFoldDB" id="A0A2G1QLS1"/>
<dbReference type="InterPro" id="IPR039420">
    <property type="entry name" value="WalR-like"/>
</dbReference>
<feature type="domain" description="Response regulatory" evidence="4">
    <location>
        <begin position="11"/>
        <end position="150"/>
    </location>
</feature>
<dbReference type="Pfam" id="PF00196">
    <property type="entry name" value="GerE"/>
    <property type="match status" value="1"/>
</dbReference>
<dbReference type="InterPro" id="IPR011006">
    <property type="entry name" value="CheY-like_superfamily"/>
</dbReference>
<dbReference type="EMBL" id="PDVP01000008">
    <property type="protein sequence ID" value="PHP66473.1"/>
    <property type="molecule type" value="Genomic_DNA"/>
</dbReference>
<dbReference type="SMART" id="SM00421">
    <property type="entry name" value="HTH_LUXR"/>
    <property type="match status" value="1"/>
</dbReference>
<dbReference type="Gene3D" id="3.40.50.2300">
    <property type="match status" value="1"/>
</dbReference>
<gene>
    <name evidence="5" type="ORF">CSC94_14440</name>
</gene>
<dbReference type="PROSITE" id="PS00622">
    <property type="entry name" value="HTH_LUXR_1"/>
    <property type="match status" value="1"/>
</dbReference>
<dbReference type="RefSeq" id="WP_099307052.1">
    <property type="nucleotide sequence ID" value="NZ_PDVP01000008.1"/>
</dbReference>
<dbReference type="CDD" id="cd06170">
    <property type="entry name" value="LuxR_C_like"/>
    <property type="match status" value="1"/>
</dbReference>
<evidence type="ECO:0000313" key="6">
    <source>
        <dbReference type="Proteomes" id="UP000221168"/>
    </source>
</evidence>
<dbReference type="PROSITE" id="PS50110">
    <property type="entry name" value="RESPONSE_REGULATORY"/>
    <property type="match status" value="1"/>
</dbReference>
<dbReference type="GO" id="GO:0006355">
    <property type="term" value="P:regulation of DNA-templated transcription"/>
    <property type="evidence" value="ECO:0007669"/>
    <property type="project" value="InterPro"/>
</dbReference>
<accession>A0A2G1QLS1</accession>
<evidence type="ECO:0000256" key="2">
    <source>
        <dbReference type="PROSITE-ProRule" id="PRU00169"/>
    </source>
</evidence>
<dbReference type="Proteomes" id="UP000221168">
    <property type="component" value="Unassembled WGS sequence"/>
</dbReference>
<dbReference type="SUPFAM" id="SSF52172">
    <property type="entry name" value="CheY-like"/>
    <property type="match status" value="1"/>
</dbReference>
<dbReference type="InterPro" id="IPR001789">
    <property type="entry name" value="Sig_transdc_resp-reg_receiver"/>
</dbReference>
<feature type="domain" description="HTH luxR-type" evidence="3">
    <location>
        <begin position="151"/>
        <end position="216"/>
    </location>
</feature>